<dbReference type="InParanoid" id="A0A543B4E3"/>
<sequence>MHELRVVGVRVELPTNQPIVLLKEVDGDRFLPIWIGAVEATAIAYEQQGITPARPLTHDLIRDILQALGTALEAVEINEMRDTVYYAELVFEGDVRVSSRPSDAIALALRTGAPVRCTEELLAESGITMSEAADDEVEKFREFLDNVTPEDFAE</sequence>
<dbReference type="Proteomes" id="UP000317043">
    <property type="component" value="Unassembled WGS sequence"/>
</dbReference>
<dbReference type="SUPFAM" id="SSF103256">
    <property type="entry name" value="Hypothetical protein TM0160"/>
    <property type="match status" value="1"/>
</dbReference>
<dbReference type="Pfam" id="PF02577">
    <property type="entry name" value="BFN_dom"/>
    <property type="match status" value="1"/>
</dbReference>
<name>A0A543B4E3_9ACTN</name>
<evidence type="ECO:0000259" key="1">
    <source>
        <dbReference type="PROSITE" id="PS51658"/>
    </source>
</evidence>
<dbReference type="AlphaFoldDB" id="A0A543B4E3"/>
<evidence type="ECO:0000313" key="3">
    <source>
        <dbReference type="Proteomes" id="UP000317043"/>
    </source>
</evidence>
<organism evidence="2 3">
    <name type="scientific">Stackebrandtia endophytica</name>
    <dbReference type="NCBI Taxonomy" id="1496996"/>
    <lineage>
        <taxon>Bacteria</taxon>
        <taxon>Bacillati</taxon>
        <taxon>Actinomycetota</taxon>
        <taxon>Actinomycetes</taxon>
        <taxon>Glycomycetales</taxon>
        <taxon>Glycomycetaceae</taxon>
        <taxon>Stackebrandtia</taxon>
    </lineage>
</organism>
<evidence type="ECO:0000313" key="2">
    <source>
        <dbReference type="EMBL" id="TQL79708.1"/>
    </source>
</evidence>
<dbReference type="RefSeq" id="WP_142046126.1">
    <property type="nucleotide sequence ID" value="NZ_JBHTGS010000002.1"/>
</dbReference>
<dbReference type="InterPro" id="IPR003729">
    <property type="entry name" value="Bi_nuclease_dom"/>
</dbReference>
<feature type="domain" description="BFN" evidence="1">
    <location>
        <begin position="1"/>
        <end position="129"/>
    </location>
</feature>
<keyword evidence="3" id="KW-1185">Reference proteome</keyword>
<dbReference type="EMBL" id="VFOW01000001">
    <property type="protein sequence ID" value="TQL79708.1"/>
    <property type="molecule type" value="Genomic_DNA"/>
</dbReference>
<gene>
    <name evidence="2" type="ORF">FB566_5320</name>
</gene>
<dbReference type="PANTHER" id="PTHR15160:SF1">
    <property type="entry name" value="VON HIPPEL-LINDAU DISEASE TUMOR SUPPRESSOR"/>
    <property type="match status" value="1"/>
</dbReference>
<proteinExistence type="predicted"/>
<dbReference type="PANTHER" id="PTHR15160">
    <property type="entry name" value="VON HIPPEL-LINDAU PROTEIN"/>
    <property type="match status" value="1"/>
</dbReference>
<comment type="caution">
    <text evidence="2">The sequence shown here is derived from an EMBL/GenBank/DDBJ whole genome shotgun (WGS) entry which is preliminary data.</text>
</comment>
<dbReference type="InterPro" id="IPR036104">
    <property type="entry name" value="BFN_sf"/>
</dbReference>
<dbReference type="OrthoDB" id="9788698at2"/>
<dbReference type="GO" id="GO:0004518">
    <property type="term" value="F:nuclease activity"/>
    <property type="evidence" value="ECO:0007669"/>
    <property type="project" value="InterPro"/>
</dbReference>
<dbReference type="Gene3D" id="3.10.690.10">
    <property type="entry name" value="Bifunctional nuclease domain"/>
    <property type="match status" value="1"/>
</dbReference>
<dbReference type="PROSITE" id="PS51658">
    <property type="entry name" value="BFN"/>
    <property type="match status" value="1"/>
</dbReference>
<accession>A0A543B4E3</accession>
<protein>
    <recommendedName>
        <fullName evidence="1">BFN domain-containing protein</fullName>
    </recommendedName>
</protein>
<reference evidence="2 3" key="1">
    <citation type="submission" date="2019-06" db="EMBL/GenBank/DDBJ databases">
        <title>Sequencing the genomes of 1000 actinobacteria strains.</title>
        <authorList>
            <person name="Klenk H.-P."/>
        </authorList>
    </citation>
    <scope>NUCLEOTIDE SEQUENCE [LARGE SCALE GENOMIC DNA]</scope>
    <source>
        <strain evidence="2 3">DSM 45928</strain>
    </source>
</reference>